<dbReference type="EMBL" id="CP014796">
    <property type="protein sequence ID" value="APX23091.1"/>
    <property type="molecule type" value="Genomic_DNA"/>
</dbReference>
<sequence>MAERKRSEDGRRETEEYLDGTETPDQAGRAGGETERQVGTRDLQKRAEEDQPGATRVRKSDEKDNS</sequence>
<evidence type="ECO:0000313" key="2">
    <source>
        <dbReference type="EMBL" id="APX23091.1"/>
    </source>
</evidence>
<feature type="region of interest" description="Disordered" evidence="1">
    <location>
        <begin position="1"/>
        <end position="66"/>
    </location>
</feature>
<gene>
    <name evidence="2" type="ORF">Ga0080559_TMP2295</name>
</gene>
<protein>
    <submittedName>
        <fullName evidence="2">Uncharacterized protein</fullName>
    </submittedName>
</protein>
<keyword evidence="3" id="KW-1185">Reference proteome</keyword>
<organism evidence="2 3">
    <name type="scientific">Salipiger profundus</name>
    <dbReference type="NCBI Taxonomy" id="1229727"/>
    <lineage>
        <taxon>Bacteria</taxon>
        <taxon>Pseudomonadati</taxon>
        <taxon>Pseudomonadota</taxon>
        <taxon>Alphaproteobacteria</taxon>
        <taxon>Rhodobacterales</taxon>
        <taxon>Roseobacteraceae</taxon>
        <taxon>Salipiger</taxon>
    </lineage>
</organism>
<evidence type="ECO:0000313" key="3">
    <source>
        <dbReference type="Proteomes" id="UP000186559"/>
    </source>
</evidence>
<proteinExistence type="predicted"/>
<dbReference type="RefSeq" id="WP_076623243.1">
    <property type="nucleotide sequence ID" value="NZ_BMEW01000005.1"/>
</dbReference>
<feature type="compositionally biased region" description="Basic and acidic residues" evidence="1">
    <location>
        <begin position="32"/>
        <end position="49"/>
    </location>
</feature>
<name>A0A1U7D4K7_9RHOB</name>
<reference evidence="2 3" key="1">
    <citation type="submission" date="2016-03" db="EMBL/GenBank/DDBJ databases">
        <title>Deep-sea bacteria in the southern Pacific.</title>
        <authorList>
            <person name="Tang K."/>
        </authorList>
    </citation>
    <scope>NUCLEOTIDE SEQUENCE [LARGE SCALE GENOMIC DNA]</scope>
    <source>
        <strain evidence="2 3">JLT2016</strain>
    </source>
</reference>
<feature type="compositionally biased region" description="Basic and acidic residues" evidence="1">
    <location>
        <begin position="1"/>
        <end position="15"/>
    </location>
</feature>
<dbReference type="AlphaFoldDB" id="A0A1U7D4K7"/>
<dbReference type="STRING" id="1229727.Ga0080559_TMP2295"/>
<dbReference type="Proteomes" id="UP000186559">
    <property type="component" value="Chromosome"/>
</dbReference>
<accession>A0A1U7D4K7</accession>
<evidence type="ECO:0000256" key="1">
    <source>
        <dbReference type="SAM" id="MobiDB-lite"/>
    </source>
</evidence>
<dbReference type="KEGG" id="tpro:Ga0080559_TMP2295"/>
<dbReference type="OrthoDB" id="7868955at2"/>